<evidence type="ECO:0000256" key="2">
    <source>
        <dbReference type="SAM" id="SignalP"/>
    </source>
</evidence>
<evidence type="ECO:0000313" key="4">
    <source>
        <dbReference type="Proteomes" id="UP001301442"/>
    </source>
</evidence>
<keyword evidence="4" id="KW-1185">Reference proteome</keyword>
<protein>
    <recommendedName>
        <fullName evidence="5">Type IV pilus biogenesis protein PilP</fullName>
    </recommendedName>
</protein>
<evidence type="ECO:0000256" key="1">
    <source>
        <dbReference type="SAM" id="Coils"/>
    </source>
</evidence>
<feature type="signal peptide" evidence="2">
    <location>
        <begin position="1"/>
        <end position="24"/>
    </location>
</feature>
<gene>
    <name evidence="3" type="ORF">RI844_19750</name>
</gene>
<accession>A0ABZ0GPK3</accession>
<feature type="coiled-coil region" evidence="1">
    <location>
        <begin position="145"/>
        <end position="226"/>
    </location>
</feature>
<proteinExistence type="predicted"/>
<keyword evidence="1" id="KW-0175">Coiled coil</keyword>
<organism evidence="3 4">
    <name type="scientific">Thalassotalea fonticola</name>
    <dbReference type="NCBI Taxonomy" id="3065649"/>
    <lineage>
        <taxon>Bacteria</taxon>
        <taxon>Pseudomonadati</taxon>
        <taxon>Pseudomonadota</taxon>
        <taxon>Gammaproteobacteria</taxon>
        <taxon>Alteromonadales</taxon>
        <taxon>Colwelliaceae</taxon>
        <taxon>Thalassotalea</taxon>
    </lineage>
</organism>
<dbReference type="EMBL" id="CP136600">
    <property type="protein sequence ID" value="WOH37570.1"/>
    <property type="molecule type" value="Genomic_DNA"/>
</dbReference>
<evidence type="ECO:0008006" key="5">
    <source>
        <dbReference type="Google" id="ProtNLM"/>
    </source>
</evidence>
<evidence type="ECO:0000313" key="3">
    <source>
        <dbReference type="EMBL" id="WOH37570.1"/>
    </source>
</evidence>
<sequence>MKIINNTVLPLAFACTLVSNSVNAMDFDNLHQQLDIMSDIIKSTIKRQSNNQGPRLTRIDSHYLAGQGVVFNLNVSRVFYYGHNNNIPVMPVAPVAPRAPQGLEGEELFGENFEIVIEEAMEEAAIAIEIVNENMRFDVEEQRELREQERELAYELRDLARAERDLNYEKLHLDNDEKAENQKELGELEERKAAIEQAKLNAQKRADEHQRKIEKIQADKAKQQQAYYTKLETTVSEVLCNYGGGLKALPDSEYISMIIKGAGATVEGRIKDKVLVFNKLDVKNCVLERITAPTLLGKANGYQF</sequence>
<feature type="chain" id="PRO_5046605917" description="Type IV pilus biogenesis protein PilP" evidence="2">
    <location>
        <begin position="25"/>
        <end position="304"/>
    </location>
</feature>
<dbReference type="Proteomes" id="UP001301442">
    <property type="component" value="Chromosome"/>
</dbReference>
<name>A0ABZ0GPK3_9GAMM</name>
<dbReference type="PROSITE" id="PS51257">
    <property type="entry name" value="PROKAR_LIPOPROTEIN"/>
    <property type="match status" value="1"/>
</dbReference>
<keyword evidence="2" id="KW-0732">Signal</keyword>
<dbReference type="RefSeq" id="WP_348396357.1">
    <property type="nucleotide sequence ID" value="NZ_CP136600.1"/>
</dbReference>
<reference evidence="3 4" key="1">
    <citation type="submission" date="2023-09" db="EMBL/GenBank/DDBJ databases">
        <authorList>
            <person name="Qi X."/>
        </authorList>
    </citation>
    <scope>NUCLEOTIDE SEQUENCE [LARGE SCALE GENOMIC DNA]</scope>
    <source>
        <strain evidence="3 4">S1-1</strain>
    </source>
</reference>